<sequence>MLNDVADVVNVDRSHFNAKLYADPMQPVGPPGRGISAVVPQGAGAPSPFGGYVSFGPGRTDFGGIPYIRYCIQTDGVCYVERPIMADTRRRRGLHELVDRAAAPGLPSAVADRLSSYSRPKWPAAKSDSRRAATDR</sequence>
<evidence type="ECO:0000256" key="1">
    <source>
        <dbReference type="SAM" id="MobiDB-lite"/>
    </source>
</evidence>
<organism evidence="2 3">
    <name type="scientific">Amycolatopsis iheyensis</name>
    <dbReference type="NCBI Taxonomy" id="2945988"/>
    <lineage>
        <taxon>Bacteria</taxon>
        <taxon>Bacillati</taxon>
        <taxon>Actinomycetota</taxon>
        <taxon>Actinomycetes</taxon>
        <taxon>Pseudonocardiales</taxon>
        <taxon>Pseudonocardiaceae</taxon>
        <taxon>Amycolatopsis</taxon>
    </lineage>
</organism>
<gene>
    <name evidence="2" type="ORF">M8542_02640</name>
</gene>
<reference evidence="2" key="1">
    <citation type="submission" date="2022-06" db="EMBL/GenBank/DDBJ databases">
        <title>Amycolatopsis iheyaensis sp. nov., a new species of the genus Amycolatopsis isolated from soil in Iheya island, Japan.</title>
        <authorList>
            <person name="Ngamcharungchit C."/>
            <person name="Kanto H."/>
            <person name="Take A."/>
            <person name="Intra B."/>
            <person name="Matsumoto A."/>
            <person name="Panbangred W."/>
            <person name="Inahashi Y."/>
        </authorList>
    </citation>
    <scope>NUCLEOTIDE SEQUENCE</scope>
    <source>
        <strain evidence="2">OK19-0408</strain>
    </source>
</reference>
<dbReference type="EMBL" id="JAMXQV010000001">
    <property type="protein sequence ID" value="MCR6481705.1"/>
    <property type="molecule type" value="Genomic_DNA"/>
</dbReference>
<name>A0A9X2SIX9_9PSEU</name>
<keyword evidence="3" id="KW-1185">Reference proteome</keyword>
<evidence type="ECO:0000313" key="3">
    <source>
        <dbReference type="Proteomes" id="UP001144096"/>
    </source>
</evidence>
<comment type="caution">
    <text evidence="2">The sequence shown here is derived from an EMBL/GenBank/DDBJ whole genome shotgun (WGS) entry which is preliminary data.</text>
</comment>
<dbReference type="AlphaFoldDB" id="A0A9X2SIX9"/>
<dbReference type="Proteomes" id="UP001144096">
    <property type="component" value="Unassembled WGS sequence"/>
</dbReference>
<protein>
    <submittedName>
        <fullName evidence="2">Uncharacterized protein</fullName>
    </submittedName>
</protein>
<feature type="region of interest" description="Disordered" evidence="1">
    <location>
        <begin position="116"/>
        <end position="136"/>
    </location>
</feature>
<feature type="compositionally biased region" description="Basic and acidic residues" evidence="1">
    <location>
        <begin position="127"/>
        <end position="136"/>
    </location>
</feature>
<evidence type="ECO:0000313" key="2">
    <source>
        <dbReference type="EMBL" id="MCR6481705.1"/>
    </source>
</evidence>
<accession>A0A9X2SIX9</accession>
<proteinExistence type="predicted"/>